<sequence length="356" mass="38857">MTAIRTPSATTGAHAGATGAPRTVGAHAIADAPTGSQTWRCSRGTLMVVVVLMVIVGLAIPAAAAISLVTGVTAFGGQQLPVLAIICGLAVLVLVFGWRLGLHPRLIRSGDDVEVINPFHRHRFDLADVTLIRPGGDGLLIATPQDQAEAWCIQKSTTALRSGRQTRADRISDELRSVWDRYHLPDQDPRSPVRLRFGRPGEEELLTGLEQSASLSRLGHIFPPEQHPYPTDQVRLRWQAVLDDRRRMTLVAEVGGEPAGYACYGEQTIHHLGVAEQFQRQGVGTALLSAAEDELFADPATTQIGLWVLEANHSARTFYSELGWTEAGESRAAEFPPYPTEIRMTRRNPHLARRGR</sequence>
<keyword evidence="4" id="KW-1133">Transmembrane helix</keyword>
<feature type="transmembrane region" description="Helical" evidence="4">
    <location>
        <begin position="46"/>
        <end position="68"/>
    </location>
</feature>
<feature type="domain" description="N-acetyltransferase" evidence="5">
    <location>
        <begin position="208"/>
        <end position="349"/>
    </location>
</feature>
<dbReference type="AlphaFoldDB" id="A0A917S770"/>
<organism evidence="6 7">
    <name type="scientific">Microlunatus endophyticus</name>
    <dbReference type="NCBI Taxonomy" id="1716077"/>
    <lineage>
        <taxon>Bacteria</taxon>
        <taxon>Bacillati</taxon>
        <taxon>Actinomycetota</taxon>
        <taxon>Actinomycetes</taxon>
        <taxon>Propionibacteriales</taxon>
        <taxon>Propionibacteriaceae</taxon>
        <taxon>Microlunatus</taxon>
    </lineage>
</organism>
<evidence type="ECO:0000256" key="3">
    <source>
        <dbReference type="SAM" id="MobiDB-lite"/>
    </source>
</evidence>
<dbReference type="CDD" id="cd04301">
    <property type="entry name" value="NAT_SF"/>
    <property type="match status" value="1"/>
</dbReference>
<evidence type="ECO:0000256" key="2">
    <source>
        <dbReference type="ARBA" id="ARBA00023315"/>
    </source>
</evidence>
<protein>
    <recommendedName>
        <fullName evidence="5">N-acetyltransferase domain-containing protein</fullName>
    </recommendedName>
</protein>
<accession>A0A917S770</accession>
<reference evidence="6" key="2">
    <citation type="submission" date="2020-09" db="EMBL/GenBank/DDBJ databases">
        <authorList>
            <person name="Sun Q."/>
            <person name="Zhou Y."/>
        </authorList>
    </citation>
    <scope>NUCLEOTIDE SEQUENCE</scope>
    <source>
        <strain evidence="6">CGMCC 4.7306</strain>
    </source>
</reference>
<dbReference type="InterPro" id="IPR000182">
    <property type="entry name" value="GNAT_dom"/>
</dbReference>
<evidence type="ECO:0000313" key="6">
    <source>
        <dbReference type="EMBL" id="GGL62446.1"/>
    </source>
</evidence>
<dbReference type="SUPFAM" id="SSF55729">
    <property type="entry name" value="Acyl-CoA N-acyltransferases (Nat)"/>
    <property type="match status" value="1"/>
</dbReference>
<dbReference type="Pfam" id="PF00583">
    <property type="entry name" value="Acetyltransf_1"/>
    <property type="match status" value="1"/>
</dbReference>
<dbReference type="GO" id="GO:0016747">
    <property type="term" value="F:acyltransferase activity, transferring groups other than amino-acyl groups"/>
    <property type="evidence" value="ECO:0007669"/>
    <property type="project" value="InterPro"/>
</dbReference>
<feature type="compositionally biased region" description="Low complexity" evidence="3">
    <location>
        <begin position="9"/>
        <end position="20"/>
    </location>
</feature>
<dbReference type="Proteomes" id="UP000613840">
    <property type="component" value="Unassembled WGS sequence"/>
</dbReference>
<dbReference type="InterPro" id="IPR016181">
    <property type="entry name" value="Acyl_CoA_acyltransferase"/>
</dbReference>
<feature type="transmembrane region" description="Helical" evidence="4">
    <location>
        <begin position="80"/>
        <end position="98"/>
    </location>
</feature>
<dbReference type="PANTHER" id="PTHR43877">
    <property type="entry name" value="AMINOALKYLPHOSPHONATE N-ACETYLTRANSFERASE-RELATED-RELATED"/>
    <property type="match status" value="1"/>
</dbReference>
<keyword evidence="7" id="KW-1185">Reference proteome</keyword>
<dbReference type="PROSITE" id="PS51186">
    <property type="entry name" value="GNAT"/>
    <property type="match status" value="1"/>
</dbReference>
<keyword evidence="4" id="KW-0472">Membrane</keyword>
<evidence type="ECO:0000256" key="4">
    <source>
        <dbReference type="SAM" id="Phobius"/>
    </source>
</evidence>
<evidence type="ECO:0000256" key="1">
    <source>
        <dbReference type="ARBA" id="ARBA00022679"/>
    </source>
</evidence>
<evidence type="ECO:0000313" key="7">
    <source>
        <dbReference type="Proteomes" id="UP000613840"/>
    </source>
</evidence>
<keyword evidence="2" id="KW-0012">Acyltransferase</keyword>
<feature type="region of interest" description="Disordered" evidence="3">
    <location>
        <begin position="1"/>
        <end position="20"/>
    </location>
</feature>
<proteinExistence type="predicted"/>
<dbReference type="EMBL" id="BMMZ01000004">
    <property type="protein sequence ID" value="GGL62446.1"/>
    <property type="molecule type" value="Genomic_DNA"/>
</dbReference>
<dbReference type="InterPro" id="IPR050832">
    <property type="entry name" value="Bact_Acetyltransf"/>
</dbReference>
<gene>
    <name evidence="6" type="ORF">GCM10011575_21230</name>
</gene>
<dbReference type="PANTHER" id="PTHR43877:SF1">
    <property type="entry name" value="ACETYLTRANSFERASE"/>
    <property type="match status" value="1"/>
</dbReference>
<dbReference type="RefSeq" id="WP_188895248.1">
    <property type="nucleotide sequence ID" value="NZ_BMMZ01000004.1"/>
</dbReference>
<keyword evidence="4" id="KW-0812">Transmembrane</keyword>
<reference evidence="6" key="1">
    <citation type="journal article" date="2014" name="Int. J. Syst. Evol. Microbiol.">
        <title>Complete genome sequence of Corynebacterium casei LMG S-19264T (=DSM 44701T), isolated from a smear-ripened cheese.</title>
        <authorList>
            <consortium name="US DOE Joint Genome Institute (JGI-PGF)"/>
            <person name="Walter F."/>
            <person name="Albersmeier A."/>
            <person name="Kalinowski J."/>
            <person name="Ruckert C."/>
        </authorList>
    </citation>
    <scope>NUCLEOTIDE SEQUENCE</scope>
    <source>
        <strain evidence="6">CGMCC 4.7306</strain>
    </source>
</reference>
<comment type="caution">
    <text evidence="6">The sequence shown here is derived from an EMBL/GenBank/DDBJ whole genome shotgun (WGS) entry which is preliminary data.</text>
</comment>
<dbReference type="Gene3D" id="3.40.630.30">
    <property type="match status" value="1"/>
</dbReference>
<name>A0A917S770_9ACTN</name>
<evidence type="ECO:0000259" key="5">
    <source>
        <dbReference type="PROSITE" id="PS51186"/>
    </source>
</evidence>
<keyword evidence="1" id="KW-0808">Transferase</keyword>